<accession>A0ACC3TK83</accession>
<sequence>MIQNLTAVCDANPSCRGVEWMACEDGYYGSINYTYVNSPVHCVSMAYQKNHATKSSRVSLLTVVLFMLVASGIAAAQNSTLVMSNATALDVFHTTNDTFYNEVVPDFRATPGLYVCDDTPDVYEILPINAARALTIR</sequence>
<dbReference type="EMBL" id="MU970108">
    <property type="protein sequence ID" value="KAK9321075.1"/>
    <property type="molecule type" value="Genomic_DNA"/>
</dbReference>
<evidence type="ECO:0000313" key="2">
    <source>
        <dbReference type="Proteomes" id="UP001489719"/>
    </source>
</evidence>
<gene>
    <name evidence="1" type="ORF">V1517DRAFT_309278</name>
</gene>
<protein>
    <submittedName>
        <fullName evidence="1">Uncharacterized protein</fullName>
    </submittedName>
</protein>
<keyword evidence="2" id="KW-1185">Reference proteome</keyword>
<proteinExistence type="predicted"/>
<dbReference type="Proteomes" id="UP001489719">
    <property type="component" value="Unassembled WGS sequence"/>
</dbReference>
<organism evidence="1 2">
    <name type="scientific">Lipomyces orientalis</name>
    <dbReference type="NCBI Taxonomy" id="1233043"/>
    <lineage>
        <taxon>Eukaryota</taxon>
        <taxon>Fungi</taxon>
        <taxon>Dikarya</taxon>
        <taxon>Ascomycota</taxon>
        <taxon>Saccharomycotina</taxon>
        <taxon>Lipomycetes</taxon>
        <taxon>Lipomycetales</taxon>
        <taxon>Lipomycetaceae</taxon>
        <taxon>Lipomyces</taxon>
    </lineage>
</organism>
<evidence type="ECO:0000313" key="1">
    <source>
        <dbReference type="EMBL" id="KAK9321075.1"/>
    </source>
</evidence>
<reference evidence="2" key="1">
    <citation type="journal article" date="2024" name="Front. Bioeng. Biotechnol.">
        <title>Genome-scale model development and genomic sequencing of the oleaginous clade Lipomyces.</title>
        <authorList>
            <person name="Czajka J.J."/>
            <person name="Han Y."/>
            <person name="Kim J."/>
            <person name="Mondo S.J."/>
            <person name="Hofstad B.A."/>
            <person name="Robles A."/>
            <person name="Haridas S."/>
            <person name="Riley R."/>
            <person name="LaButti K."/>
            <person name="Pangilinan J."/>
            <person name="Andreopoulos W."/>
            <person name="Lipzen A."/>
            <person name="Yan J."/>
            <person name="Wang M."/>
            <person name="Ng V."/>
            <person name="Grigoriev I.V."/>
            <person name="Spatafora J.W."/>
            <person name="Magnuson J.K."/>
            <person name="Baker S.E."/>
            <person name="Pomraning K.R."/>
        </authorList>
    </citation>
    <scope>NUCLEOTIDE SEQUENCE [LARGE SCALE GENOMIC DNA]</scope>
    <source>
        <strain evidence="2">CBS 10300</strain>
    </source>
</reference>
<comment type="caution">
    <text evidence="1">The sequence shown here is derived from an EMBL/GenBank/DDBJ whole genome shotgun (WGS) entry which is preliminary data.</text>
</comment>
<name>A0ACC3TK83_9ASCO</name>